<dbReference type="InterPro" id="IPR013087">
    <property type="entry name" value="Znf_C2H2_type"/>
</dbReference>
<evidence type="ECO:0000259" key="5">
    <source>
        <dbReference type="PROSITE" id="PS50157"/>
    </source>
</evidence>
<dbReference type="SUPFAM" id="SSF57667">
    <property type="entry name" value="beta-beta-alpha zinc fingers"/>
    <property type="match status" value="1"/>
</dbReference>
<dbReference type="Proteomes" id="UP001140094">
    <property type="component" value="Unassembled WGS sequence"/>
</dbReference>
<dbReference type="PANTHER" id="PTHR46541">
    <property type="entry name" value="ZINC FINGER PROTEIN AEBP2"/>
    <property type="match status" value="1"/>
</dbReference>
<evidence type="ECO:0000313" key="7">
    <source>
        <dbReference type="Proteomes" id="UP001140094"/>
    </source>
</evidence>
<name>A0A9W8HMD9_9FUNG</name>
<dbReference type="InterPro" id="IPR036236">
    <property type="entry name" value="Znf_C2H2_sf"/>
</dbReference>
<feature type="region of interest" description="Disordered" evidence="4">
    <location>
        <begin position="119"/>
        <end position="167"/>
    </location>
</feature>
<keyword evidence="3" id="KW-0862">Zinc</keyword>
<protein>
    <submittedName>
        <fullName evidence="6">Zinc finger protein ZIC 2</fullName>
    </submittedName>
</protein>
<evidence type="ECO:0000256" key="3">
    <source>
        <dbReference type="PROSITE-ProRule" id="PRU00042"/>
    </source>
</evidence>
<feature type="compositionally biased region" description="Low complexity" evidence="4">
    <location>
        <begin position="135"/>
        <end position="148"/>
    </location>
</feature>
<dbReference type="InterPro" id="IPR052130">
    <property type="entry name" value="AEBP2/jing_C2H2-ZnF"/>
</dbReference>
<keyword evidence="3" id="KW-0479">Metal-binding</keyword>
<evidence type="ECO:0000256" key="2">
    <source>
        <dbReference type="ARBA" id="ARBA00037930"/>
    </source>
</evidence>
<sequence>MPSSNAGSPEPRGAAALPAPPPSAPAGPHCAWGSCTAKFASMHQLSAHISATHVVGLDAETGLACAWRDCPQRAVPVSSFQGLVDHLRVHTGNRSYLCPVDGCGKVYKRSDFLARHISSHSAAAPPNGRARQRPAADALPPDSDAGSARSGKRKARHSPEAFATDSDTSMYLSHREDALADDHARPLHPAFDDADVPESAAHAVRLEAQLAYIRDQIAAREKSLARYRAKTRRLRLENDILIDALARV</sequence>
<organism evidence="6 7">
    <name type="scientific">Coemansia guatemalensis</name>
    <dbReference type="NCBI Taxonomy" id="2761395"/>
    <lineage>
        <taxon>Eukaryota</taxon>
        <taxon>Fungi</taxon>
        <taxon>Fungi incertae sedis</taxon>
        <taxon>Zoopagomycota</taxon>
        <taxon>Kickxellomycotina</taxon>
        <taxon>Kickxellomycetes</taxon>
        <taxon>Kickxellales</taxon>
        <taxon>Kickxellaceae</taxon>
        <taxon>Coemansia</taxon>
    </lineage>
</organism>
<feature type="domain" description="C2H2-type" evidence="5">
    <location>
        <begin position="96"/>
        <end position="125"/>
    </location>
</feature>
<reference evidence="6" key="1">
    <citation type="submission" date="2022-07" db="EMBL/GenBank/DDBJ databases">
        <title>Phylogenomic reconstructions and comparative analyses of Kickxellomycotina fungi.</title>
        <authorList>
            <person name="Reynolds N.K."/>
            <person name="Stajich J.E."/>
            <person name="Barry K."/>
            <person name="Grigoriev I.V."/>
            <person name="Crous P."/>
            <person name="Smith M.E."/>
        </authorList>
    </citation>
    <scope>NUCLEOTIDE SEQUENCE</scope>
    <source>
        <strain evidence="6">NRRL 1565</strain>
    </source>
</reference>
<dbReference type="EMBL" id="JANBUO010003068">
    <property type="protein sequence ID" value="KAJ2792986.1"/>
    <property type="molecule type" value="Genomic_DNA"/>
</dbReference>
<gene>
    <name evidence="6" type="primary">ZIC2</name>
    <name evidence="6" type="ORF">H4R20_006687</name>
</gene>
<dbReference type="SMART" id="SM00355">
    <property type="entry name" value="ZnF_C2H2"/>
    <property type="match status" value="3"/>
</dbReference>
<dbReference type="Gene3D" id="3.30.160.60">
    <property type="entry name" value="Classic Zinc Finger"/>
    <property type="match status" value="2"/>
</dbReference>
<dbReference type="PROSITE" id="PS00028">
    <property type="entry name" value="ZINC_FINGER_C2H2_1"/>
    <property type="match status" value="2"/>
</dbReference>
<dbReference type="GO" id="GO:0006357">
    <property type="term" value="P:regulation of transcription by RNA polymerase II"/>
    <property type="evidence" value="ECO:0007669"/>
    <property type="project" value="TreeGrafter"/>
</dbReference>
<dbReference type="Pfam" id="PF00096">
    <property type="entry name" value="zf-C2H2"/>
    <property type="match status" value="1"/>
</dbReference>
<dbReference type="PANTHER" id="PTHR46541:SF1">
    <property type="entry name" value="ZINC FINGER PROTEIN AEBP2"/>
    <property type="match status" value="1"/>
</dbReference>
<dbReference type="GO" id="GO:0008270">
    <property type="term" value="F:zinc ion binding"/>
    <property type="evidence" value="ECO:0007669"/>
    <property type="project" value="UniProtKB-KW"/>
</dbReference>
<dbReference type="GO" id="GO:0006325">
    <property type="term" value="P:chromatin organization"/>
    <property type="evidence" value="ECO:0007669"/>
    <property type="project" value="UniProtKB-KW"/>
</dbReference>
<keyword evidence="7" id="KW-1185">Reference proteome</keyword>
<dbReference type="OrthoDB" id="3437960at2759"/>
<keyword evidence="1" id="KW-0156">Chromatin regulator</keyword>
<evidence type="ECO:0000313" key="6">
    <source>
        <dbReference type="EMBL" id="KAJ2792986.1"/>
    </source>
</evidence>
<keyword evidence="3" id="KW-0863">Zinc-finger</keyword>
<feature type="region of interest" description="Disordered" evidence="4">
    <location>
        <begin position="1"/>
        <end position="22"/>
    </location>
</feature>
<comment type="caution">
    <text evidence="6">The sequence shown here is derived from an EMBL/GenBank/DDBJ whole genome shotgun (WGS) entry which is preliminary data.</text>
</comment>
<comment type="similarity">
    <text evidence="2">Belongs to the AEBP2/jing C2H2-type zinc-finger family.</text>
</comment>
<evidence type="ECO:0000256" key="1">
    <source>
        <dbReference type="ARBA" id="ARBA00022853"/>
    </source>
</evidence>
<dbReference type="GO" id="GO:0035098">
    <property type="term" value="C:ESC/E(Z) complex"/>
    <property type="evidence" value="ECO:0007669"/>
    <property type="project" value="TreeGrafter"/>
</dbReference>
<dbReference type="PROSITE" id="PS50157">
    <property type="entry name" value="ZINC_FINGER_C2H2_2"/>
    <property type="match status" value="1"/>
</dbReference>
<dbReference type="AlphaFoldDB" id="A0A9W8HMD9"/>
<accession>A0A9W8HMD9</accession>
<proteinExistence type="inferred from homology"/>
<evidence type="ECO:0000256" key="4">
    <source>
        <dbReference type="SAM" id="MobiDB-lite"/>
    </source>
</evidence>